<comment type="similarity">
    <text evidence="1 6">Belongs to the universal ribosomal protein uS17 family.</text>
</comment>
<evidence type="ECO:0000256" key="4">
    <source>
        <dbReference type="ARBA" id="ARBA00022980"/>
    </source>
</evidence>
<gene>
    <name evidence="6 7" type="primary">rpsQ</name>
    <name evidence="7" type="ORF">V3330_07465</name>
</gene>
<dbReference type="RefSeq" id="WP_354694779.1">
    <property type="nucleotide sequence ID" value="NZ_JAZHOG010000004.1"/>
</dbReference>
<dbReference type="InterPro" id="IPR019984">
    <property type="entry name" value="Ribosomal_uS17_bact/chlr"/>
</dbReference>
<dbReference type="InterPro" id="IPR000266">
    <property type="entry name" value="Ribosomal_uS17"/>
</dbReference>
<dbReference type="CDD" id="cd00364">
    <property type="entry name" value="Ribosomal_uS17"/>
    <property type="match status" value="1"/>
</dbReference>
<dbReference type="NCBIfam" id="NF004123">
    <property type="entry name" value="PRK05610.1"/>
    <property type="match status" value="1"/>
</dbReference>
<evidence type="ECO:0000256" key="6">
    <source>
        <dbReference type="HAMAP-Rule" id="MF_01345"/>
    </source>
</evidence>
<dbReference type="SUPFAM" id="SSF50249">
    <property type="entry name" value="Nucleic acid-binding proteins"/>
    <property type="match status" value="1"/>
</dbReference>
<accession>A0AAW9RDI5</accession>
<dbReference type="NCBIfam" id="TIGR03635">
    <property type="entry name" value="uS17_bact"/>
    <property type="match status" value="1"/>
</dbReference>
<evidence type="ECO:0000256" key="1">
    <source>
        <dbReference type="ARBA" id="ARBA00010254"/>
    </source>
</evidence>
<dbReference type="PANTHER" id="PTHR10744">
    <property type="entry name" value="40S RIBOSOMAL PROTEIN S11 FAMILY MEMBER"/>
    <property type="match status" value="1"/>
</dbReference>
<name>A0AAW9RDI5_9GAMM</name>
<dbReference type="PANTHER" id="PTHR10744:SF1">
    <property type="entry name" value="SMALL RIBOSOMAL SUBUNIT PROTEIN US17M"/>
    <property type="match status" value="1"/>
</dbReference>
<dbReference type="InterPro" id="IPR012340">
    <property type="entry name" value="NA-bd_OB-fold"/>
</dbReference>
<keyword evidence="8" id="KW-1185">Reference proteome</keyword>
<organism evidence="7 8">
    <name type="scientific">Elongatibacter sediminis</name>
    <dbReference type="NCBI Taxonomy" id="3119006"/>
    <lineage>
        <taxon>Bacteria</taxon>
        <taxon>Pseudomonadati</taxon>
        <taxon>Pseudomonadota</taxon>
        <taxon>Gammaproteobacteria</taxon>
        <taxon>Chromatiales</taxon>
        <taxon>Wenzhouxiangellaceae</taxon>
        <taxon>Elongatibacter</taxon>
    </lineage>
</organism>
<dbReference type="GO" id="GO:0006412">
    <property type="term" value="P:translation"/>
    <property type="evidence" value="ECO:0007669"/>
    <property type="project" value="UniProtKB-UniRule"/>
</dbReference>
<protein>
    <recommendedName>
        <fullName evidence="6">Small ribosomal subunit protein uS17</fullName>
    </recommendedName>
</protein>
<dbReference type="PRINTS" id="PR00973">
    <property type="entry name" value="RIBOSOMALS17"/>
</dbReference>
<dbReference type="GO" id="GO:0019843">
    <property type="term" value="F:rRNA binding"/>
    <property type="evidence" value="ECO:0007669"/>
    <property type="project" value="UniProtKB-UniRule"/>
</dbReference>
<dbReference type="GO" id="GO:0003735">
    <property type="term" value="F:structural constituent of ribosome"/>
    <property type="evidence" value="ECO:0007669"/>
    <property type="project" value="UniProtKB-UniRule"/>
</dbReference>
<dbReference type="Proteomes" id="UP001359886">
    <property type="component" value="Unassembled WGS sequence"/>
</dbReference>
<dbReference type="Pfam" id="PF00366">
    <property type="entry name" value="Ribosomal_S17"/>
    <property type="match status" value="1"/>
</dbReference>
<keyword evidence="4 6" id="KW-0689">Ribosomal protein</keyword>
<evidence type="ECO:0000256" key="3">
    <source>
        <dbReference type="ARBA" id="ARBA00022884"/>
    </source>
</evidence>
<keyword evidence="3 6" id="KW-0694">RNA-binding</keyword>
<sequence length="98" mass="10780">MSDNSTTSGDAGENTTVKGVKVGRVVSNKADKTVTVSLERQVKHPLYGKYIKRSSKVHAHDEENSCGEGDLVRIVPCRPMSKTKAWRVLEVVERAQVV</sequence>
<keyword evidence="2 6" id="KW-0699">rRNA-binding</keyword>
<evidence type="ECO:0000256" key="2">
    <source>
        <dbReference type="ARBA" id="ARBA00022730"/>
    </source>
</evidence>
<reference evidence="7 8" key="1">
    <citation type="submission" date="2024-02" db="EMBL/GenBank/DDBJ databases">
        <title>A novel Wenzhouxiangellaceae bacterium, isolated from coastal sediments.</title>
        <authorList>
            <person name="Du Z.-J."/>
            <person name="Ye Y.-Q."/>
            <person name="Zhang X.-Y."/>
        </authorList>
    </citation>
    <scope>NUCLEOTIDE SEQUENCE [LARGE SCALE GENOMIC DNA]</scope>
    <source>
        <strain evidence="7 8">CH-27</strain>
    </source>
</reference>
<comment type="caution">
    <text evidence="7">The sequence shown here is derived from an EMBL/GenBank/DDBJ whole genome shotgun (WGS) entry which is preliminary data.</text>
</comment>
<dbReference type="HAMAP" id="MF_01345_B">
    <property type="entry name" value="Ribosomal_uS17_B"/>
    <property type="match status" value="1"/>
</dbReference>
<dbReference type="EMBL" id="JAZHOG010000004">
    <property type="protein sequence ID" value="MEJ8567459.1"/>
    <property type="molecule type" value="Genomic_DNA"/>
</dbReference>
<proteinExistence type="inferred from homology"/>
<keyword evidence="5 6" id="KW-0687">Ribonucleoprotein</keyword>
<dbReference type="AlphaFoldDB" id="A0AAW9RDI5"/>
<evidence type="ECO:0000313" key="7">
    <source>
        <dbReference type="EMBL" id="MEJ8567459.1"/>
    </source>
</evidence>
<dbReference type="GO" id="GO:0022627">
    <property type="term" value="C:cytosolic small ribosomal subunit"/>
    <property type="evidence" value="ECO:0007669"/>
    <property type="project" value="UniProtKB-UniRule"/>
</dbReference>
<comment type="subunit">
    <text evidence="6">Part of the 30S ribosomal subunit.</text>
</comment>
<evidence type="ECO:0000256" key="5">
    <source>
        <dbReference type="ARBA" id="ARBA00023274"/>
    </source>
</evidence>
<evidence type="ECO:0000313" key="8">
    <source>
        <dbReference type="Proteomes" id="UP001359886"/>
    </source>
</evidence>
<comment type="function">
    <text evidence="6">One of the primary rRNA binding proteins, it binds specifically to the 5'-end of 16S ribosomal RNA.</text>
</comment>
<dbReference type="Gene3D" id="2.40.50.140">
    <property type="entry name" value="Nucleic acid-binding proteins"/>
    <property type="match status" value="1"/>
</dbReference>